<organism evidence="3 4">
    <name type="scientific">Apiospora marii</name>
    <dbReference type="NCBI Taxonomy" id="335849"/>
    <lineage>
        <taxon>Eukaryota</taxon>
        <taxon>Fungi</taxon>
        <taxon>Dikarya</taxon>
        <taxon>Ascomycota</taxon>
        <taxon>Pezizomycotina</taxon>
        <taxon>Sordariomycetes</taxon>
        <taxon>Xylariomycetidae</taxon>
        <taxon>Amphisphaeriales</taxon>
        <taxon>Apiosporaceae</taxon>
        <taxon>Apiospora</taxon>
    </lineage>
</organism>
<reference evidence="3 4" key="1">
    <citation type="submission" date="2023-01" db="EMBL/GenBank/DDBJ databases">
        <title>Analysis of 21 Apiospora genomes using comparative genomics revels a genus with tremendous synthesis potential of carbohydrate active enzymes and secondary metabolites.</title>
        <authorList>
            <person name="Sorensen T."/>
        </authorList>
    </citation>
    <scope>NUCLEOTIDE SEQUENCE [LARGE SCALE GENOMIC DNA]</scope>
    <source>
        <strain evidence="3 4">CBS 20057</strain>
    </source>
</reference>
<feature type="region of interest" description="Disordered" evidence="2">
    <location>
        <begin position="88"/>
        <end position="120"/>
    </location>
</feature>
<evidence type="ECO:0000256" key="2">
    <source>
        <dbReference type="SAM" id="MobiDB-lite"/>
    </source>
</evidence>
<feature type="compositionally biased region" description="Polar residues" evidence="2">
    <location>
        <begin position="88"/>
        <end position="110"/>
    </location>
</feature>
<dbReference type="EMBL" id="JAQQWI010000007">
    <property type="protein sequence ID" value="KAK8029203.1"/>
    <property type="molecule type" value="Genomic_DNA"/>
</dbReference>
<gene>
    <name evidence="3" type="ORF">PG991_006259</name>
</gene>
<evidence type="ECO:0000313" key="3">
    <source>
        <dbReference type="EMBL" id="KAK8029203.1"/>
    </source>
</evidence>
<name>A0ABR1SD32_9PEZI</name>
<evidence type="ECO:0000313" key="4">
    <source>
        <dbReference type="Proteomes" id="UP001396898"/>
    </source>
</evidence>
<sequence>MADLTDIQQKLLETQGEIKELDTQRAQEEAKLQGFREASAKYHNDPAIAAAMQCETNGAWERITKIQARRDELMEEEELFRFHISIQSSQTQGTEGADNDQSVAANGSQGNRKRPAPADSIQATAKRFRAYRGNSRIEIDEILYESLPSDEIRAEVRAIMNRNDEAAYYARQVDRAKLLRPFFKDGTIAMDRNITVNDSCELRGMNVDRELFLSDECRSRTAVQKDKKTVLDNVVALLSNRDVKSVSHVPLQMRAIDAADPEKALHHARLDFLLQCVRKLQMDSAVIGQQTLDIAHMVQPANGTRQLVEALNTTYDMHGMNDVYKVAQGGGEEILRAAGSLDHAGRTRMMGRLLRSSLVLAKYTCLATCLTHVVAWKFGRMVSAFEPVKLSSLRECMRHYRALRVVWGDYCYDNRPVDMEDCGLHYNPDDAIRGKIGDKLVTDKLGELSYVEGMDVYFYMFLSSTDFKD</sequence>
<keyword evidence="1" id="KW-0175">Coiled coil</keyword>
<comment type="caution">
    <text evidence="3">The sequence shown here is derived from an EMBL/GenBank/DDBJ whole genome shotgun (WGS) entry which is preliminary data.</text>
</comment>
<keyword evidence="4" id="KW-1185">Reference proteome</keyword>
<feature type="coiled-coil region" evidence="1">
    <location>
        <begin position="4"/>
        <end position="38"/>
    </location>
</feature>
<dbReference type="Proteomes" id="UP001396898">
    <property type="component" value="Unassembled WGS sequence"/>
</dbReference>
<protein>
    <submittedName>
        <fullName evidence="3">Uncharacterized protein</fullName>
    </submittedName>
</protein>
<accession>A0ABR1SD32</accession>
<evidence type="ECO:0000256" key="1">
    <source>
        <dbReference type="SAM" id="Coils"/>
    </source>
</evidence>
<proteinExistence type="predicted"/>